<evidence type="ECO:0000313" key="3">
    <source>
        <dbReference type="EMBL" id="SMY30425.1"/>
    </source>
</evidence>
<feature type="region of interest" description="Disordered" evidence="1">
    <location>
        <begin position="1"/>
        <end position="59"/>
    </location>
</feature>
<name>A0A1Y6M1A0_ZYMTR</name>
<proteinExistence type="predicted"/>
<feature type="region of interest" description="Disordered" evidence="1">
    <location>
        <begin position="445"/>
        <end position="474"/>
    </location>
</feature>
<dbReference type="Proteomes" id="UP000215453">
    <property type="component" value="Chromosome 18"/>
</dbReference>
<evidence type="ECO:0000256" key="2">
    <source>
        <dbReference type="SAM" id="Phobius"/>
    </source>
</evidence>
<feature type="compositionally biased region" description="Low complexity" evidence="1">
    <location>
        <begin position="9"/>
        <end position="33"/>
    </location>
</feature>
<organism evidence="3 4">
    <name type="scientific">Zymoseptoria tritici ST99CH_1A5</name>
    <dbReference type="NCBI Taxonomy" id="1276529"/>
    <lineage>
        <taxon>Eukaryota</taxon>
        <taxon>Fungi</taxon>
        <taxon>Dikarya</taxon>
        <taxon>Ascomycota</taxon>
        <taxon>Pezizomycotina</taxon>
        <taxon>Dothideomycetes</taxon>
        <taxon>Dothideomycetidae</taxon>
        <taxon>Mycosphaerellales</taxon>
        <taxon>Mycosphaerellaceae</taxon>
        <taxon>Zymoseptoria</taxon>
    </lineage>
</organism>
<feature type="transmembrane region" description="Helical" evidence="2">
    <location>
        <begin position="100"/>
        <end position="121"/>
    </location>
</feature>
<reference evidence="3 4" key="1">
    <citation type="submission" date="2016-10" db="EMBL/GenBank/DDBJ databases">
        <authorList>
            <person name="Varghese N."/>
        </authorList>
    </citation>
    <scope>NUCLEOTIDE SEQUENCE [LARGE SCALE GENOMIC DNA]</scope>
</reference>
<protein>
    <submittedName>
        <fullName evidence="3">Uncharacterized protein</fullName>
    </submittedName>
</protein>
<sequence>MVDRESPSSDDFPSSSSSSSSSASSAWASTVWDSDIDTDTDTDSSYAPSSSSSTSSFDTSPVLSACWVRTAQSELVFLVKDESSLARLRRRRYPMQVRKLLGVGIAVAFVIIGAAAMVWALTMCCRRPPQQVMHMEAVSAADFADINPTVRPSDALAMRKIAFHLSSKWMEWVAQPPLGMTNWREQGGEPQDQFRVLQNFNHRLGVRVATREAKRRSWGGEFGEIGTWLEECDRRATKEMDSGWLQQRLARVAAVLSTGARSSRKTVDATVMTPLIEDILSHLSREITSIDLYLDVFASLALRCDARMRMVNAELYAIAVKATTRQPPPPTGRSLVALLSSAEKTRIAFAREEYGVLAFSALLSNALPPAIRKRREEIQSLTTRIEGLKQQLAVDHLNPADQQSRVLAVARNLPTIAELDAVMKEKLIHPRTIRTSALEWMRAHKHPESPIGSSSSSSTTTTTTATTLSSPPPARLSSCLCNTPLLSCLCNTPTPLLPVHLLYTHIWLHPVLGPASWHWEGSGPARTSLTARLRLETALLFDGLDAEEQEEWHVNRLLLGKGERWEDRRFRMVDREDGADLRRSWPEGYAGR</sequence>
<keyword evidence="2" id="KW-0812">Transmembrane</keyword>
<accession>A0A1Y6M1A0</accession>
<keyword evidence="2" id="KW-0472">Membrane</keyword>
<dbReference type="AlphaFoldDB" id="A0A1Y6M1A0"/>
<evidence type="ECO:0000256" key="1">
    <source>
        <dbReference type="SAM" id="MobiDB-lite"/>
    </source>
</evidence>
<gene>
    <name evidence="3" type="ORF">ZT1A5_G11878</name>
</gene>
<feature type="compositionally biased region" description="Low complexity" evidence="1">
    <location>
        <begin position="453"/>
        <end position="469"/>
    </location>
</feature>
<dbReference type="EMBL" id="LT882693">
    <property type="protein sequence ID" value="SMY30425.1"/>
    <property type="molecule type" value="Genomic_DNA"/>
</dbReference>
<evidence type="ECO:0000313" key="4">
    <source>
        <dbReference type="Proteomes" id="UP000215453"/>
    </source>
</evidence>
<feature type="compositionally biased region" description="Low complexity" evidence="1">
    <location>
        <begin position="43"/>
        <end position="59"/>
    </location>
</feature>
<keyword evidence="2" id="KW-1133">Transmembrane helix</keyword>